<evidence type="ECO:0000256" key="1">
    <source>
        <dbReference type="SAM" id="SignalP"/>
    </source>
</evidence>
<keyword evidence="1" id="KW-0732">Signal</keyword>
<dbReference type="InterPro" id="IPR030852">
    <property type="entry name" value="RcsF"/>
</dbReference>
<dbReference type="Pfam" id="PF16358">
    <property type="entry name" value="RcsF"/>
    <property type="match status" value="1"/>
</dbReference>
<dbReference type="HOGENOM" id="CLU_142248_0_0_6"/>
<dbReference type="AlphaFoldDB" id="E1SU38"/>
<dbReference type="Proteomes" id="UP000006683">
    <property type="component" value="Chromosome"/>
</dbReference>
<dbReference type="eggNOG" id="ENOG50331V8">
    <property type="taxonomic scope" value="Bacteria"/>
</dbReference>
<gene>
    <name evidence="2" type="ordered locus">Fbal_0976</name>
</gene>
<evidence type="ECO:0000313" key="3">
    <source>
        <dbReference type="Proteomes" id="UP000006683"/>
    </source>
</evidence>
<evidence type="ECO:0000313" key="2">
    <source>
        <dbReference type="EMBL" id="ADN75185.1"/>
    </source>
</evidence>
<accession>E1SU38</accession>
<dbReference type="GO" id="GO:0035556">
    <property type="term" value="P:intracellular signal transduction"/>
    <property type="evidence" value="ECO:0007669"/>
    <property type="project" value="InterPro"/>
</dbReference>
<dbReference type="OrthoDB" id="6399623at2"/>
<dbReference type="PROSITE" id="PS51257">
    <property type="entry name" value="PROKAR_LIPOPROTEIN"/>
    <property type="match status" value="1"/>
</dbReference>
<dbReference type="EMBL" id="CP002209">
    <property type="protein sequence ID" value="ADN75185.1"/>
    <property type="molecule type" value="Genomic_DNA"/>
</dbReference>
<feature type="signal peptide" evidence="1">
    <location>
        <begin position="1"/>
        <end position="23"/>
    </location>
</feature>
<reference evidence="2 3" key="1">
    <citation type="journal article" date="2010" name="Stand. Genomic Sci.">
        <title>Complete genome sequence of Ferrimonas balearica type strain (PAT).</title>
        <authorList>
            <person name="Nolan M."/>
            <person name="Sikorski J."/>
            <person name="Davenport K."/>
            <person name="Lucas S."/>
            <person name="Glavina Del Rio T."/>
            <person name="Tice H."/>
            <person name="Cheng J."/>
            <person name="Goodwin L."/>
            <person name="Pitluck S."/>
            <person name="Liolios K."/>
            <person name="Ivanova N."/>
            <person name="Mavromatis K."/>
            <person name="Ovchinnikova G."/>
            <person name="Pati A."/>
            <person name="Chen A."/>
            <person name="Palaniappan K."/>
            <person name="Land M."/>
            <person name="Hauser L."/>
            <person name="Chang Y."/>
            <person name="Jeffries C."/>
            <person name="Tapia R."/>
            <person name="Brettin T."/>
            <person name="Detter J."/>
            <person name="Han C."/>
            <person name="Yasawong M."/>
            <person name="Rohde M."/>
            <person name="Tindall B."/>
            <person name="Goker M."/>
            <person name="Woyke T."/>
            <person name="Bristow J."/>
            <person name="Eisen J."/>
            <person name="Markowitz V."/>
            <person name="Hugenholtz P."/>
            <person name="Kyrpides N."/>
            <person name="Klenk H."/>
            <person name="Lapidus A."/>
        </authorList>
    </citation>
    <scope>NUCLEOTIDE SEQUENCE [LARGE SCALE GENOMIC DNA]</scope>
    <source>
        <strain evidence="3">DSM 9799 / CCM 4581 / KCTC 23876 / PAT</strain>
    </source>
</reference>
<proteinExistence type="predicted"/>
<dbReference type="STRING" id="550540.Fbal_0976"/>
<sequence>MPRYLLSLSVTALLLTGCAGDYAINSNLSRDNFEQYFAPSQVALLSADTPIGNATVLGLVEGISCQSDNRDVPANDADARTDMRLQAGKLGADAVRLHQCLALEEQPGCVAARACYGQAIKQGNVDE</sequence>
<dbReference type="RefSeq" id="WP_013344491.1">
    <property type="nucleotide sequence ID" value="NC_014541.1"/>
</dbReference>
<protein>
    <submittedName>
        <fullName evidence="2">Lipoprotein, putative</fullName>
    </submittedName>
</protein>
<organism evidence="2 3">
    <name type="scientific">Ferrimonas balearica (strain DSM 9799 / CCM 4581 / KCTC 23876 / PAT)</name>
    <dbReference type="NCBI Taxonomy" id="550540"/>
    <lineage>
        <taxon>Bacteria</taxon>
        <taxon>Pseudomonadati</taxon>
        <taxon>Pseudomonadota</taxon>
        <taxon>Gammaproteobacteria</taxon>
        <taxon>Alteromonadales</taxon>
        <taxon>Ferrimonadaceae</taxon>
        <taxon>Ferrimonas</taxon>
    </lineage>
</organism>
<dbReference type="KEGG" id="fbl:Fbal_0976"/>
<keyword evidence="2" id="KW-0449">Lipoprotein</keyword>
<dbReference type="GeneID" id="67181222"/>
<dbReference type="GO" id="GO:0009279">
    <property type="term" value="C:cell outer membrane"/>
    <property type="evidence" value="ECO:0007669"/>
    <property type="project" value="InterPro"/>
</dbReference>
<dbReference type="Gene3D" id="3.30.110.70">
    <property type="entry name" value="Hypothetical protein apc22750. Chain B"/>
    <property type="match status" value="1"/>
</dbReference>
<keyword evidence="3" id="KW-1185">Reference proteome</keyword>
<feature type="chain" id="PRO_5003151901" evidence="1">
    <location>
        <begin position="24"/>
        <end position="127"/>
    </location>
</feature>
<name>E1SU38_FERBD</name>